<keyword evidence="2" id="KW-1185">Reference proteome</keyword>
<dbReference type="EMBL" id="CAJVQA010001596">
    <property type="protein sequence ID" value="CAG8519892.1"/>
    <property type="molecule type" value="Genomic_DNA"/>
</dbReference>
<dbReference type="AlphaFoldDB" id="A0A9N9A6V4"/>
<organism evidence="1 2">
    <name type="scientific">Cetraspora pellucida</name>
    <dbReference type="NCBI Taxonomy" id="1433469"/>
    <lineage>
        <taxon>Eukaryota</taxon>
        <taxon>Fungi</taxon>
        <taxon>Fungi incertae sedis</taxon>
        <taxon>Mucoromycota</taxon>
        <taxon>Glomeromycotina</taxon>
        <taxon>Glomeromycetes</taxon>
        <taxon>Diversisporales</taxon>
        <taxon>Gigasporaceae</taxon>
        <taxon>Cetraspora</taxon>
    </lineage>
</organism>
<dbReference type="Proteomes" id="UP000789759">
    <property type="component" value="Unassembled WGS sequence"/>
</dbReference>
<name>A0A9N9A6V4_9GLOM</name>
<reference evidence="1" key="1">
    <citation type="submission" date="2021-06" db="EMBL/GenBank/DDBJ databases">
        <authorList>
            <person name="Kallberg Y."/>
            <person name="Tangrot J."/>
            <person name="Rosling A."/>
        </authorList>
    </citation>
    <scope>NUCLEOTIDE SEQUENCE</scope>
    <source>
        <strain evidence="1">FL966</strain>
    </source>
</reference>
<protein>
    <submittedName>
        <fullName evidence="1">14714_t:CDS:1</fullName>
    </submittedName>
</protein>
<sequence>MSSSGLDHSMSGQSTSLVKRRAVLKMVIAIRYNILYPLNQKHMVSLL</sequence>
<proteinExistence type="predicted"/>
<accession>A0A9N9A6V4</accession>
<gene>
    <name evidence="1" type="ORF">CPELLU_LOCUS3334</name>
</gene>
<evidence type="ECO:0000313" key="2">
    <source>
        <dbReference type="Proteomes" id="UP000789759"/>
    </source>
</evidence>
<comment type="caution">
    <text evidence="1">The sequence shown here is derived from an EMBL/GenBank/DDBJ whole genome shotgun (WGS) entry which is preliminary data.</text>
</comment>
<evidence type="ECO:0000313" key="1">
    <source>
        <dbReference type="EMBL" id="CAG8519892.1"/>
    </source>
</evidence>